<evidence type="ECO:0000313" key="3">
    <source>
        <dbReference type="Proteomes" id="UP000000763"/>
    </source>
</evidence>
<sequence>MLHSENATVGVLSAGRAVGSCYFALAGTKLVVNNFNLPFTYIVILAKHYFVRSLFQLFLMLPHFFFGIHKRLLENLLLLIEPIDLVHSLALAKFELVKPKGTMMMVCGPKEALGLMAAKGVHMARYHITMAGIFFFVCTNESGSTTPVSEDLLPIVSFYYDHRIIYKRIDTVVAFTQEYARHYDLPEHERLQRTDMVVTTCRLPLRVVVLMVSAVMAGHTGWRSWLPVDGRYRSVSTVNITEIEENK</sequence>
<feature type="transmembrane region" description="Helical" evidence="1">
    <location>
        <begin position="49"/>
        <end position="68"/>
    </location>
</feature>
<organism evidence="2 3">
    <name type="scientific">Oryza sativa subsp. japonica</name>
    <name type="common">Rice</name>
    <dbReference type="NCBI Taxonomy" id="39947"/>
    <lineage>
        <taxon>Eukaryota</taxon>
        <taxon>Viridiplantae</taxon>
        <taxon>Streptophyta</taxon>
        <taxon>Embryophyta</taxon>
        <taxon>Tracheophyta</taxon>
        <taxon>Spermatophyta</taxon>
        <taxon>Magnoliopsida</taxon>
        <taxon>Liliopsida</taxon>
        <taxon>Poales</taxon>
        <taxon>Poaceae</taxon>
        <taxon>BOP clade</taxon>
        <taxon>Oryzoideae</taxon>
        <taxon>Oryzeae</taxon>
        <taxon>Oryzinae</taxon>
        <taxon>Oryza</taxon>
        <taxon>Oryza sativa</taxon>
    </lineage>
</organism>
<dbReference type="Proteomes" id="UP000000763">
    <property type="component" value="Chromosome 8"/>
</dbReference>
<dbReference type="EMBL" id="AP005726">
    <property type="protein sequence ID" value="BAD03831.1"/>
    <property type="molecule type" value="Genomic_DNA"/>
</dbReference>
<evidence type="ECO:0000256" key="1">
    <source>
        <dbReference type="SAM" id="Phobius"/>
    </source>
</evidence>
<dbReference type="AlphaFoldDB" id="Q6YX72"/>
<evidence type="ECO:0000313" key="2">
    <source>
        <dbReference type="EMBL" id="BAD03831.1"/>
    </source>
</evidence>
<name>Q6YX72_ORYSJ</name>
<gene>
    <name evidence="2" type="primary">OSJNBa0028A18.7</name>
</gene>
<protein>
    <submittedName>
        <fullName evidence="2">Uncharacterized protein</fullName>
    </submittedName>
</protein>
<proteinExistence type="predicted"/>
<reference evidence="3" key="1">
    <citation type="journal article" date="2005" name="Nature">
        <title>The map-based sequence of the rice genome.</title>
        <authorList>
            <consortium name="International rice genome sequencing project (IRGSP)"/>
            <person name="Matsumoto T."/>
            <person name="Wu J."/>
            <person name="Kanamori H."/>
            <person name="Katayose Y."/>
            <person name="Fujisawa M."/>
            <person name="Namiki N."/>
            <person name="Mizuno H."/>
            <person name="Yamamoto K."/>
            <person name="Antonio B.A."/>
            <person name="Baba T."/>
            <person name="Sakata K."/>
            <person name="Nagamura Y."/>
            <person name="Aoki H."/>
            <person name="Arikawa K."/>
            <person name="Arita K."/>
            <person name="Bito T."/>
            <person name="Chiden Y."/>
            <person name="Fujitsuka N."/>
            <person name="Fukunaka R."/>
            <person name="Hamada M."/>
            <person name="Harada C."/>
            <person name="Hayashi A."/>
            <person name="Hijishita S."/>
            <person name="Honda M."/>
            <person name="Hosokawa S."/>
            <person name="Ichikawa Y."/>
            <person name="Idonuma A."/>
            <person name="Iijima M."/>
            <person name="Ikeda M."/>
            <person name="Ikeno M."/>
            <person name="Ito K."/>
            <person name="Ito S."/>
            <person name="Ito T."/>
            <person name="Ito Y."/>
            <person name="Ito Y."/>
            <person name="Iwabuchi A."/>
            <person name="Kamiya K."/>
            <person name="Karasawa W."/>
            <person name="Kurita K."/>
            <person name="Katagiri S."/>
            <person name="Kikuta A."/>
            <person name="Kobayashi H."/>
            <person name="Kobayashi N."/>
            <person name="Machita K."/>
            <person name="Maehara T."/>
            <person name="Masukawa M."/>
            <person name="Mizubayashi T."/>
            <person name="Mukai Y."/>
            <person name="Nagasaki H."/>
            <person name="Nagata Y."/>
            <person name="Naito S."/>
            <person name="Nakashima M."/>
            <person name="Nakama Y."/>
            <person name="Nakamichi Y."/>
            <person name="Nakamura M."/>
            <person name="Meguro A."/>
            <person name="Negishi M."/>
            <person name="Ohta I."/>
            <person name="Ohta T."/>
            <person name="Okamoto M."/>
            <person name="Ono N."/>
            <person name="Saji S."/>
            <person name="Sakaguchi M."/>
            <person name="Sakai K."/>
            <person name="Shibata M."/>
            <person name="Shimokawa T."/>
            <person name="Song J."/>
            <person name="Takazaki Y."/>
            <person name="Terasawa K."/>
            <person name="Tsugane M."/>
            <person name="Tsuji K."/>
            <person name="Ueda S."/>
            <person name="Waki K."/>
            <person name="Yamagata H."/>
            <person name="Yamamoto M."/>
            <person name="Yamamoto S."/>
            <person name="Yamane H."/>
            <person name="Yoshiki S."/>
            <person name="Yoshihara R."/>
            <person name="Yukawa K."/>
            <person name="Zhong H."/>
            <person name="Yano M."/>
            <person name="Yuan Q."/>
            <person name="Ouyang S."/>
            <person name="Liu J."/>
            <person name="Jones K.M."/>
            <person name="Gansberger K."/>
            <person name="Moffat K."/>
            <person name="Hill J."/>
            <person name="Bera J."/>
            <person name="Fadrosh D."/>
            <person name="Jin S."/>
            <person name="Johri S."/>
            <person name="Kim M."/>
            <person name="Overton L."/>
            <person name="Reardon M."/>
            <person name="Tsitrin T."/>
            <person name="Vuong H."/>
            <person name="Weaver B."/>
            <person name="Ciecko A."/>
            <person name="Tallon L."/>
            <person name="Jackson J."/>
            <person name="Pai G."/>
            <person name="Aken S.V."/>
            <person name="Utterback T."/>
            <person name="Reidmuller S."/>
            <person name="Feldblyum T."/>
            <person name="Hsiao J."/>
            <person name="Zismann V."/>
            <person name="Iobst S."/>
            <person name="de Vazeille A.R."/>
            <person name="Buell C.R."/>
            <person name="Ying K."/>
            <person name="Li Y."/>
            <person name="Lu T."/>
            <person name="Huang Y."/>
            <person name="Zhao Q."/>
            <person name="Feng Q."/>
            <person name="Zhang L."/>
            <person name="Zhu J."/>
            <person name="Weng Q."/>
            <person name="Mu J."/>
            <person name="Lu Y."/>
            <person name="Fan D."/>
            <person name="Liu Y."/>
            <person name="Guan J."/>
            <person name="Zhang Y."/>
            <person name="Yu S."/>
            <person name="Liu X."/>
            <person name="Zhang Y."/>
            <person name="Hong G."/>
            <person name="Han B."/>
            <person name="Choisne N."/>
            <person name="Demange N."/>
            <person name="Orjeda G."/>
            <person name="Samain S."/>
            <person name="Cattolico L."/>
            <person name="Pelletier E."/>
            <person name="Couloux A."/>
            <person name="Segurens B."/>
            <person name="Wincker P."/>
            <person name="D'Hont A."/>
            <person name="Scarpelli C."/>
            <person name="Weissenbach J."/>
            <person name="Salanoubat M."/>
            <person name="Quetier F."/>
            <person name="Yu Y."/>
            <person name="Kim H.R."/>
            <person name="Rambo T."/>
            <person name="Currie J."/>
            <person name="Collura K."/>
            <person name="Luo M."/>
            <person name="Yang T."/>
            <person name="Ammiraju J.S.S."/>
            <person name="Engler F."/>
            <person name="Soderlund C."/>
            <person name="Wing R.A."/>
            <person name="Palmer L.E."/>
            <person name="de la Bastide M."/>
            <person name="Spiegel L."/>
            <person name="Nascimento L."/>
            <person name="Zutavern T."/>
            <person name="O'Shaughnessy A."/>
            <person name="Dike S."/>
            <person name="Dedhia N."/>
            <person name="Preston R."/>
            <person name="Balija V."/>
            <person name="McCombie W.R."/>
            <person name="Chow T."/>
            <person name="Chen H."/>
            <person name="Chung M."/>
            <person name="Chen C."/>
            <person name="Shaw J."/>
            <person name="Wu H."/>
            <person name="Hsiao K."/>
            <person name="Chao Y."/>
            <person name="Chu M."/>
            <person name="Cheng C."/>
            <person name="Hour A."/>
            <person name="Lee P."/>
            <person name="Lin S."/>
            <person name="Lin Y."/>
            <person name="Liou J."/>
            <person name="Liu S."/>
            <person name="Hsing Y."/>
            <person name="Raghuvanshi S."/>
            <person name="Mohanty A."/>
            <person name="Bharti A.K."/>
            <person name="Gaur A."/>
            <person name="Gupta V."/>
            <person name="Kumar D."/>
            <person name="Ravi V."/>
            <person name="Vij S."/>
            <person name="Kapur A."/>
            <person name="Khurana P."/>
            <person name="Khurana P."/>
            <person name="Khurana J.P."/>
            <person name="Tyagi A.K."/>
            <person name="Gaikwad K."/>
            <person name="Singh A."/>
            <person name="Dalal V."/>
            <person name="Srivastava S."/>
            <person name="Dixit A."/>
            <person name="Pal A.K."/>
            <person name="Ghazi I.A."/>
            <person name="Yadav M."/>
            <person name="Pandit A."/>
            <person name="Bhargava A."/>
            <person name="Sureshbabu K."/>
            <person name="Batra K."/>
            <person name="Sharma T.R."/>
            <person name="Mohapatra T."/>
            <person name="Singh N.K."/>
            <person name="Messing J."/>
            <person name="Nelson A.B."/>
            <person name="Fuks G."/>
            <person name="Kavchok S."/>
            <person name="Keizer G."/>
            <person name="Linton E."/>
            <person name="Llaca V."/>
            <person name="Song R."/>
            <person name="Tanyolac B."/>
            <person name="Young S."/>
            <person name="Ho-Il K."/>
            <person name="Hahn J.H."/>
            <person name="Sangsakoo G."/>
            <person name="Vanavichit A."/>
            <person name="de Mattos Luiz.A.T."/>
            <person name="Zimmer P.D."/>
            <person name="Malone G."/>
            <person name="Dellagostin O."/>
            <person name="de Oliveira A.C."/>
            <person name="Bevan M."/>
            <person name="Bancroft I."/>
            <person name="Minx P."/>
            <person name="Cordum H."/>
            <person name="Wilson R."/>
            <person name="Cheng Z."/>
            <person name="Jin W."/>
            <person name="Jiang J."/>
            <person name="Leong S.A."/>
            <person name="Iwama H."/>
            <person name="Gojobori T."/>
            <person name="Itoh T."/>
            <person name="Niimura Y."/>
            <person name="Fujii Y."/>
            <person name="Habara T."/>
            <person name="Sakai H."/>
            <person name="Sato Y."/>
            <person name="Wilson G."/>
            <person name="Kumar K."/>
            <person name="McCouch S."/>
            <person name="Juretic N."/>
            <person name="Hoen D."/>
            <person name="Wright S."/>
            <person name="Bruskiewich R."/>
            <person name="Bureau T."/>
            <person name="Miyao A."/>
            <person name="Hirochika H."/>
            <person name="Nishikawa T."/>
            <person name="Kadowaki K."/>
            <person name="Sugiura M."/>
            <person name="Burr B."/>
            <person name="Sasaki T."/>
        </authorList>
    </citation>
    <scope>NUCLEOTIDE SEQUENCE [LARGE SCALE GENOMIC DNA]</scope>
    <source>
        <strain evidence="3">cv. Nipponbare</strain>
    </source>
</reference>
<reference evidence="3" key="2">
    <citation type="journal article" date="2008" name="Nucleic Acids Res.">
        <title>The rice annotation project database (RAP-DB): 2008 update.</title>
        <authorList>
            <consortium name="The rice annotation project (RAP)"/>
        </authorList>
    </citation>
    <scope>GENOME REANNOTATION</scope>
    <source>
        <strain evidence="3">cv. Nipponbare</strain>
    </source>
</reference>
<keyword evidence="1" id="KW-0812">Transmembrane</keyword>
<keyword evidence="1" id="KW-0472">Membrane</keyword>
<accession>Q6YX72</accession>
<keyword evidence="1" id="KW-1133">Transmembrane helix</keyword>